<evidence type="ECO:0000313" key="3">
    <source>
        <dbReference type="Proteomes" id="UP001295740"/>
    </source>
</evidence>
<accession>A0AAI8YIB0</accession>
<name>A0AAI8YIB0_9PEZI</name>
<dbReference type="AlphaFoldDB" id="A0AAI8YIB0"/>
<sequence length="369" mass="40644">MLKDLLQSMNNDADDANGVGGLVVTALGPSGRHYICWKTNSGQYKQQSHGLPKRLQEWLFPSDGSTRDFETLQVILSGDDTFWASDKNGDLRSDESNSNRNLRRALTFSDDTPASAGNRRLSRARETTISAPVGTERPRSNTLPSKLSPGSHAPELSPRPPSTHGRSTSTADRPRRVSAIPLAFVQQRRKSAIRPPSVSFADHDDLAVLKEHPSPPVARRPSNASFNPRRSLLFNRCDCECGCHGHSSKAQPLMPSTKRRSGYADASVQTDTLPDPDEPVLRKASSRTYDHHRELSFASTASFESDVSPNSQRSSFETTVTRPDSCSLDILKKHEYQQPPNPVVMGRMQDYFRSTTYVLGGALHTSGMG</sequence>
<keyword evidence="3" id="KW-1185">Reference proteome</keyword>
<dbReference type="Proteomes" id="UP001295740">
    <property type="component" value="Unassembled WGS sequence"/>
</dbReference>
<feature type="compositionally biased region" description="Basic and acidic residues" evidence="1">
    <location>
        <begin position="87"/>
        <end position="97"/>
    </location>
</feature>
<protein>
    <submittedName>
        <fullName evidence="2">Uu.00g131700.m01.CDS01</fullName>
    </submittedName>
</protein>
<proteinExistence type="predicted"/>
<reference evidence="2" key="1">
    <citation type="submission" date="2023-10" db="EMBL/GenBank/DDBJ databases">
        <authorList>
            <person name="Hackl T."/>
        </authorList>
    </citation>
    <scope>NUCLEOTIDE SEQUENCE</scope>
</reference>
<organism evidence="2 3">
    <name type="scientific">Anthostomella pinea</name>
    <dbReference type="NCBI Taxonomy" id="933095"/>
    <lineage>
        <taxon>Eukaryota</taxon>
        <taxon>Fungi</taxon>
        <taxon>Dikarya</taxon>
        <taxon>Ascomycota</taxon>
        <taxon>Pezizomycotina</taxon>
        <taxon>Sordariomycetes</taxon>
        <taxon>Xylariomycetidae</taxon>
        <taxon>Xylariales</taxon>
        <taxon>Xylariaceae</taxon>
        <taxon>Anthostomella</taxon>
    </lineage>
</organism>
<feature type="region of interest" description="Disordered" evidence="1">
    <location>
        <begin position="85"/>
        <end position="177"/>
    </location>
</feature>
<evidence type="ECO:0000313" key="2">
    <source>
        <dbReference type="EMBL" id="CAJ2505776.1"/>
    </source>
</evidence>
<feature type="compositionally biased region" description="Polar residues" evidence="1">
    <location>
        <begin position="297"/>
        <end position="320"/>
    </location>
</feature>
<gene>
    <name evidence="2" type="ORF">KHLLAP_LOCUS6244</name>
</gene>
<feature type="region of interest" description="Disordered" evidence="1">
    <location>
        <begin position="245"/>
        <end position="320"/>
    </location>
</feature>
<comment type="caution">
    <text evidence="2">The sequence shown here is derived from an EMBL/GenBank/DDBJ whole genome shotgun (WGS) entry which is preliminary data.</text>
</comment>
<evidence type="ECO:0000256" key="1">
    <source>
        <dbReference type="SAM" id="MobiDB-lite"/>
    </source>
</evidence>
<dbReference type="EMBL" id="CAUWAG010000007">
    <property type="protein sequence ID" value="CAJ2505776.1"/>
    <property type="molecule type" value="Genomic_DNA"/>
</dbReference>